<evidence type="ECO:0000313" key="3">
    <source>
        <dbReference type="Proteomes" id="UP001194696"/>
    </source>
</evidence>
<feature type="transmembrane region" description="Helical" evidence="1">
    <location>
        <begin position="95"/>
        <end position="114"/>
    </location>
</feature>
<evidence type="ECO:0000256" key="1">
    <source>
        <dbReference type="SAM" id="Phobius"/>
    </source>
</evidence>
<keyword evidence="1" id="KW-0812">Transmembrane</keyword>
<comment type="caution">
    <text evidence="2">The sequence shown here is derived from an EMBL/GenBank/DDBJ whole genome shotgun (WGS) entry which is preliminary data.</text>
</comment>
<reference evidence="2 3" key="1">
    <citation type="journal article" date="2020" name="Fungal Divers.">
        <title>Resolving the Mortierellaceae phylogeny through synthesis of multi-gene phylogenetics and phylogenomics.</title>
        <authorList>
            <person name="Vandepol N."/>
            <person name="Liber J."/>
            <person name="Desiro A."/>
            <person name="Na H."/>
            <person name="Kennedy M."/>
            <person name="Barry K."/>
            <person name="Grigoriev I.V."/>
            <person name="Miller A.N."/>
            <person name="O'Donnell K."/>
            <person name="Stajich J.E."/>
            <person name="Bonito G."/>
        </authorList>
    </citation>
    <scope>NUCLEOTIDE SEQUENCE [LARGE SCALE GENOMIC DNA]</scope>
    <source>
        <strain evidence="2 3">AD045</strain>
    </source>
</reference>
<keyword evidence="1" id="KW-0472">Membrane</keyword>
<name>A0ABQ7JHS3_9FUNG</name>
<accession>A0ABQ7JHS3</accession>
<evidence type="ECO:0000313" key="2">
    <source>
        <dbReference type="EMBL" id="KAG0273121.1"/>
    </source>
</evidence>
<dbReference type="Proteomes" id="UP001194696">
    <property type="component" value="Unassembled WGS sequence"/>
</dbReference>
<gene>
    <name evidence="2" type="ORF">BGZ96_005007</name>
</gene>
<organism evidence="2 3">
    <name type="scientific">Linnemannia gamsii</name>
    <dbReference type="NCBI Taxonomy" id="64522"/>
    <lineage>
        <taxon>Eukaryota</taxon>
        <taxon>Fungi</taxon>
        <taxon>Fungi incertae sedis</taxon>
        <taxon>Mucoromycota</taxon>
        <taxon>Mortierellomycotina</taxon>
        <taxon>Mortierellomycetes</taxon>
        <taxon>Mortierellales</taxon>
        <taxon>Mortierellaceae</taxon>
        <taxon>Linnemannia</taxon>
    </lineage>
</organism>
<keyword evidence="1" id="KW-1133">Transmembrane helix</keyword>
<sequence length="254" mass="29398">MMLNELRKRDKEAQRKKEALLRLDQDMPPFPITTAKSATGSVSEVLKKEEAQKRLLQVRSWPRIVIGLTSMMNMLDIVYGLAIDRSRFLTYEWHHYLGFTLYAVSTPMALYALYRKSLRTTRWFFWSTVTFNIYDAFITIKDFVEVYQNRNTSSTNNNSASTTTAIPLLTHESTTAKEVNIGEAFAETVSDILFGLCLLWLTWQIIEDLQARNRRIEKAKHESREVESSAATFTDEKDAAFRDEKGEKSSIVWI</sequence>
<dbReference type="EMBL" id="JAAAIM010002317">
    <property type="protein sequence ID" value="KAG0273121.1"/>
    <property type="molecule type" value="Genomic_DNA"/>
</dbReference>
<keyword evidence="3" id="KW-1185">Reference proteome</keyword>
<evidence type="ECO:0008006" key="4">
    <source>
        <dbReference type="Google" id="ProtNLM"/>
    </source>
</evidence>
<protein>
    <recommendedName>
        <fullName evidence="4">MARVEL domain-containing protein</fullName>
    </recommendedName>
</protein>
<feature type="transmembrane region" description="Helical" evidence="1">
    <location>
        <begin position="64"/>
        <end position="83"/>
    </location>
</feature>
<proteinExistence type="predicted"/>